<dbReference type="InterPro" id="IPR024180">
    <property type="entry name" value="Tetrapyrrole_Mease/MazG_pred"/>
</dbReference>
<reference evidence="3" key="1">
    <citation type="submission" date="2019-08" db="EMBL/GenBank/DDBJ databases">
        <authorList>
            <person name="Kucharzyk K."/>
            <person name="Murdoch R.W."/>
            <person name="Higgins S."/>
            <person name="Loffler F."/>
        </authorList>
    </citation>
    <scope>NUCLEOTIDE SEQUENCE</scope>
</reference>
<dbReference type="GO" id="GO:0006203">
    <property type="term" value="P:dGTP catabolic process"/>
    <property type="evidence" value="ECO:0007669"/>
    <property type="project" value="TreeGrafter"/>
</dbReference>
<gene>
    <name evidence="3" type="ORF">SDC9_40087</name>
</gene>
<dbReference type="InterPro" id="IPR014777">
    <property type="entry name" value="4pyrrole_Mease_sub1"/>
</dbReference>
<dbReference type="CDD" id="cd11723">
    <property type="entry name" value="YabN_N_like"/>
    <property type="match status" value="1"/>
</dbReference>
<dbReference type="FunFam" id="1.10.287.1080:FF:000001">
    <property type="entry name" value="Nucleoside triphosphate pyrophosphohydrolase"/>
    <property type="match status" value="1"/>
</dbReference>
<dbReference type="PANTHER" id="PTHR30522">
    <property type="entry name" value="NUCLEOSIDE TRIPHOSPHATE PYROPHOSPHOHYDROLASE"/>
    <property type="match status" value="1"/>
</dbReference>
<dbReference type="InterPro" id="IPR035013">
    <property type="entry name" value="YabN_N"/>
</dbReference>
<dbReference type="Gene3D" id="3.40.1010.10">
    <property type="entry name" value="Cobalt-precorrin-4 Transmethylase, Domain 1"/>
    <property type="match status" value="1"/>
</dbReference>
<dbReference type="GO" id="GO:0046061">
    <property type="term" value="P:dATP catabolic process"/>
    <property type="evidence" value="ECO:0007669"/>
    <property type="project" value="TreeGrafter"/>
</dbReference>
<dbReference type="GO" id="GO:0008168">
    <property type="term" value="F:methyltransferase activity"/>
    <property type="evidence" value="ECO:0007669"/>
    <property type="project" value="InterPro"/>
</dbReference>
<evidence type="ECO:0008006" key="4">
    <source>
        <dbReference type="Google" id="ProtNLM"/>
    </source>
</evidence>
<dbReference type="SUPFAM" id="SSF101386">
    <property type="entry name" value="all-alpha NTP pyrophosphatases"/>
    <property type="match status" value="2"/>
</dbReference>
<dbReference type="InterPro" id="IPR004518">
    <property type="entry name" value="MazG-like_dom"/>
</dbReference>
<dbReference type="Gene3D" id="1.10.287.1080">
    <property type="entry name" value="MazG-like"/>
    <property type="match status" value="2"/>
</dbReference>
<dbReference type="InterPro" id="IPR035996">
    <property type="entry name" value="4pyrrol_Methylase_sf"/>
</dbReference>
<dbReference type="NCBIfam" id="NF007113">
    <property type="entry name" value="PRK09562.1"/>
    <property type="match status" value="1"/>
</dbReference>
<dbReference type="Pfam" id="PF03819">
    <property type="entry name" value="MazG"/>
    <property type="match status" value="2"/>
</dbReference>
<feature type="domain" description="NTP pyrophosphohydrolase MazG-like" evidence="2">
    <location>
        <begin position="392"/>
        <end position="442"/>
    </location>
</feature>
<evidence type="ECO:0000259" key="2">
    <source>
        <dbReference type="Pfam" id="PF03819"/>
    </source>
</evidence>
<dbReference type="InterPro" id="IPR011551">
    <property type="entry name" value="NTP_PyrPHydrolase_MazG"/>
</dbReference>
<dbReference type="InterPro" id="IPR048015">
    <property type="entry name" value="NTP-PPase_MazG-like_N"/>
</dbReference>
<dbReference type="GO" id="GO:0046081">
    <property type="term" value="P:dUTP catabolic process"/>
    <property type="evidence" value="ECO:0007669"/>
    <property type="project" value="TreeGrafter"/>
</dbReference>
<dbReference type="SUPFAM" id="SSF53790">
    <property type="entry name" value="Tetrapyrrole methylase"/>
    <property type="match status" value="1"/>
</dbReference>
<protein>
    <recommendedName>
        <fullName evidence="4">Nucleoside triphosphate pyrophosphohydrolase</fullName>
    </recommendedName>
</protein>
<evidence type="ECO:0000259" key="1">
    <source>
        <dbReference type="Pfam" id="PF00590"/>
    </source>
</evidence>
<sequence length="486" mass="55104">MKKGTLTIVGLGPGKVGHISMETLWAIKAAQEVILRTQVHPSVSLFAQEGIKFVTCDHFYEENSDFEHVYEQITDYVLKETEDKDIVYAVPGSPLVAERTVVLLREKAAQMGIALAILPAMSFLDLIYTRVGIDPIEGLRVIDAKDEQALADAGKYPLIVTQVYSKLVASELKISLMEVLPDETEIFFLRNLGLEDEDFLRIPLFELDRQEHIDHLTTVYIPAVAQAGIMDIKPLDEVVRTLRAPGGCPWDREQTHSSIRQGMLEEAYELLEAIDDKDVEGMREELGDVLLQVVFHARLAEEAGVFTMQNVVDDIVAKLIHRHPHVYGTIEVANTTDVLKNWEALKAEEKKDRKRVLDGIAKGLPALMRAYKLQSKAAKVGFDWNNKDDVWAKVLEELEELQEAVKENNIAHIEWELGDTIFALANYARHLNLEPETAVNAANNRFFNRFNYVEDKITSTARTWADFSLSDMNKFWEDAKKKLEKE</sequence>
<accession>A0A644VRC2</accession>
<organism evidence="3">
    <name type="scientific">bioreactor metagenome</name>
    <dbReference type="NCBI Taxonomy" id="1076179"/>
    <lineage>
        <taxon>unclassified sequences</taxon>
        <taxon>metagenomes</taxon>
        <taxon>ecological metagenomes</taxon>
    </lineage>
</organism>
<dbReference type="GO" id="GO:0006950">
    <property type="term" value="P:response to stress"/>
    <property type="evidence" value="ECO:0007669"/>
    <property type="project" value="UniProtKB-ARBA"/>
</dbReference>
<evidence type="ECO:0000313" key="3">
    <source>
        <dbReference type="EMBL" id="MPL93939.1"/>
    </source>
</evidence>
<dbReference type="PIRSF" id="PIRSF002845">
    <property type="entry name" value="Ttrprl_mtas_MazG"/>
    <property type="match status" value="1"/>
</dbReference>
<comment type="caution">
    <text evidence="3">The sequence shown here is derived from an EMBL/GenBank/DDBJ whole genome shotgun (WGS) entry which is preliminary data.</text>
</comment>
<dbReference type="GO" id="GO:0046047">
    <property type="term" value="P:TTP catabolic process"/>
    <property type="evidence" value="ECO:0007669"/>
    <property type="project" value="TreeGrafter"/>
</dbReference>
<dbReference type="AlphaFoldDB" id="A0A644VRC2"/>
<dbReference type="Pfam" id="PF00590">
    <property type="entry name" value="TP_methylase"/>
    <property type="match status" value="1"/>
</dbReference>
<dbReference type="PANTHER" id="PTHR30522:SF0">
    <property type="entry name" value="NUCLEOSIDE TRIPHOSPHATE PYROPHOSPHOHYDROLASE"/>
    <property type="match status" value="1"/>
</dbReference>
<name>A0A644VRC2_9ZZZZ</name>
<dbReference type="InterPro" id="IPR000878">
    <property type="entry name" value="4pyrrol_Mease"/>
</dbReference>
<dbReference type="CDD" id="cd11528">
    <property type="entry name" value="NTP-PPase_MazG_Nterm"/>
    <property type="match status" value="1"/>
</dbReference>
<dbReference type="FunFam" id="1.10.287.1080:FF:000003">
    <property type="entry name" value="Nucleoside triphosphate pyrophosphohydrolase"/>
    <property type="match status" value="1"/>
</dbReference>
<dbReference type="GO" id="GO:0046052">
    <property type="term" value="P:UTP catabolic process"/>
    <property type="evidence" value="ECO:0007669"/>
    <property type="project" value="TreeGrafter"/>
</dbReference>
<dbReference type="InterPro" id="IPR048011">
    <property type="entry name" value="NTP-PPase_MazG-like_C"/>
</dbReference>
<feature type="domain" description="NTP pyrophosphohydrolase MazG-like" evidence="2">
    <location>
        <begin position="254"/>
        <end position="326"/>
    </location>
</feature>
<proteinExistence type="predicted"/>
<dbReference type="NCBIfam" id="TIGR00444">
    <property type="entry name" value="mazG"/>
    <property type="match status" value="1"/>
</dbReference>
<feature type="domain" description="Tetrapyrrole methylase" evidence="1">
    <location>
        <begin position="5"/>
        <end position="207"/>
    </location>
</feature>
<dbReference type="GO" id="GO:0047429">
    <property type="term" value="F:nucleoside triphosphate diphosphatase activity"/>
    <property type="evidence" value="ECO:0007669"/>
    <property type="project" value="InterPro"/>
</dbReference>
<dbReference type="GO" id="GO:0046076">
    <property type="term" value="P:dTTP catabolic process"/>
    <property type="evidence" value="ECO:0007669"/>
    <property type="project" value="TreeGrafter"/>
</dbReference>
<dbReference type="EMBL" id="VSSQ01000409">
    <property type="protein sequence ID" value="MPL93939.1"/>
    <property type="molecule type" value="Genomic_DNA"/>
</dbReference>
<dbReference type="CDD" id="cd11529">
    <property type="entry name" value="NTP-PPase_MazG_Cterm"/>
    <property type="match status" value="1"/>
</dbReference>